<evidence type="ECO:0000256" key="3">
    <source>
        <dbReference type="ARBA" id="ARBA00023015"/>
    </source>
</evidence>
<dbReference type="Pfam" id="PF03861">
    <property type="entry name" value="ANTAR"/>
    <property type="match status" value="1"/>
</dbReference>
<dbReference type="InterPro" id="IPR012074">
    <property type="entry name" value="GAF_ANTAR"/>
</dbReference>
<dbReference type="SUPFAM" id="SSF55781">
    <property type="entry name" value="GAF domain-like"/>
    <property type="match status" value="1"/>
</dbReference>
<dbReference type="PIRSF" id="PIRSF036625">
    <property type="entry name" value="GAF_ANTAR"/>
    <property type="match status" value="1"/>
</dbReference>
<keyword evidence="2" id="KW-0418">Kinase</keyword>
<protein>
    <submittedName>
        <fullName evidence="6">Transcriptional regulator</fullName>
    </submittedName>
</protein>
<feature type="domain" description="ANTAR" evidence="5">
    <location>
        <begin position="198"/>
        <end position="259"/>
    </location>
</feature>
<name>A0ABQ2HQD5_9PSEU</name>
<evidence type="ECO:0000259" key="5">
    <source>
        <dbReference type="PROSITE" id="PS50921"/>
    </source>
</evidence>
<dbReference type="InterPro" id="IPR003018">
    <property type="entry name" value="GAF"/>
</dbReference>
<dbReference type="PROSITE" id="PS50921">
    <property type="entry name" value="ANTAR"/>
    <property type="match status" value="1"/>
</dbReference>
<gene>
    <name evidence="6" type="ORF">GCM10011609_24350</name>
</gene>
<keyword evidence="1" id="KW-0808">Transferase</keyword>
<keyword evidence="4" id="KW-0804">Transcription</keyword>
<dbReference type="EMBL" id="BMNC01000003">
    <property type="protein sequence ID" value="GGM86916.1"/>
    <property type="molecule type" value="Genomic_DNA"/>
</dbReference>
<reference evidence="7" key="1">
    <citation type="journal article" date="2019" name="Int. J. Syst. Evol. Microbiol.">
        <title>The Global Catalogue of Microorganisms (GCM) 10K type strain sequencing project: providing services to taxonomists for standard genome sequencing and annotation.</title>
        <authorList>
            <consortium name="The Broad Institute Genomics Platform"/>
            <consortium name="The Broad Institute Genome Sequencing Center for Infectious Disease"/>
            <person name="Wu L."/>
            <person name="Ma J."/>
        </authorList>
    </citation>
    <scope>NUCLEOTIDE SEQUENCE [LARGE SCALE GENOMIC DNA]</scope>
    <source>
        <strain evidence="7">CGMCC 4.7319</strain>
    </source>
</reference>
<dbReference type="SUPFAM" id="SSF52172">
    <property type="entry name" value="CheY-like"/>
    <property type="match status" value="1"/>
</dbReference>
<dbReference type="SMART" id="SM01012">
    <property type="entry name" value="ANTAR"/>
    <property type="match status" value="1"/>
</dbReference>
<comment type="caution">
    <text evidence="6">The sequence shown here is derived from an EMBL/GenBank/DDBJ whole genome shotgun (WGS) entry which is preliminary data.</text>
</comment>
<sequence length="269" mass="29149">MEPELHSRPGAFNRVVVHDWRSLFRGTPLLMPDNSAESADGEKDLAGHLTGIARALQRQRGEQETMDAIVHAAVGTIPGAVHAGIMTVVGRKEISTVAATGQLACDVDQAQFDTGEGPCLTALFDQLIVSVPDVVNDERWRAFGRRVAELDVGSMLSFQLYVQDEDLGALNLYSHETAAFDEESQHVGSLFAGHAAIALASVQEREQLAAAVHTRDLIGQAKGILMERHRLSADQAFAVLTRASQHTNVKLRDIAEQLTMTGKLPEPGR</sequence>
<keyword evidence="7" id="KW-1185">Reference proteome</keyword>
<evidence type="ECO:0000313" key="6">
    <source>
        <dbReference type="EMBL" id="GGM86916.1"/>
    </source>
</evidence>
<dbReference type="InterPro" id="IPR036388">
    <property type="entry name" value="WH-like_DNA-bd_sf"/>
</dbReference>
<dbReference type="InterPro" id="IPR005561">
    <property type="entry name" value="ANTAR"/>
</dbReference>
<dbReference type="InterPro" id="IPR011006">
    <property type="entry name" value="CheY-like_superfamily"/>
</dbReference>
<evidence type="ECO:0000256" key="1">
    <source>
        <dbReference type="ARBA" id="ARBA00022679"/>
    </source>
</evidence>
<dbReference type="Proteomes" id="UP000597656">
    <property type="component" value="Unassembled WGS sequence"/>
</dbReference>
<dbReference type="InterPro" id="IPR029016">
    <property type="entry name" value="GAF-like_dom_sf"/>
</dbReference>
<dbReference type="Gene3D" id="1.10.10.10">
    <property type="entry name" value="Winged helix-like DNA-binding domain superfamily/Winged helix DNA-binding domain"/>
    <property type="match status" value="1"/>
</dbReference>
<dbReference type="Pfam" id="PF13185">
    <property type="entry name" value="GAF_2"/>
    <property type="match status" value="1"/>
</dbReference>
<evidence type="ECO:0000256" key="2">
    <source>
        <dbReference type="ARBA" id="ARBA00022777"/>
    </source>
</evidence>
<organism evidence="6 7">
    <name type="scientific">Lentzea pudingi</name>
    <dbReference type="NCBI Taxonomy" id="1789439"/>
    <lineage>
        <taxon>Bacteria</taxon>
        <taxon>Bacillati</taxon>
        <taxon>Actinomycetota</taxon>
        <taxon>Actinomycetes</taxon>
        <taxon>Pseudonocardiales</taxon>
        <taxon>Pseudonocardiaceae</taxon>
        <taxon>Lentzea</taxon>
    </lineage>
</organism>
<accession>A0ABQ2HQD5</accession>
<evidence type="ECO:0000256" key="4">
    <source>
        <dbReference type="ARBA" id="ARBA00023163"/>
    </source>
</evidence>
<proteinExistence type="predicted"/>
<evidence type="ECO:0000313" key="7">
    <source>
        <dbReference type="Proteomes" id="UP000597656"/>
    </source>
</evidence>
<dbReference type="Gene3D" id="3.30.450.40">
    <property type="match status" value="1"/>
</dbReference>
<keyword evidence="3" id="KW-0805">Transcription regulation</keyword>